<feature type="region of interest" description="Disordered" evidence="1">
    <location>
        <begin position="27"/>
        <end position="48"/>
    </location>
</feature>
<feature type="transmembrane region" description="Helical" evidence="2">
    <location>
        <begin position="134"/>
        <end position="154"/>
    </location>
</feature>
<keyword evidence="2" id="KW-0812">Transmembrane</keyword>
<feature type="domain" description="DUF1206" evidence="3">
    <location>
        <begin position="56"/>
        <end position="120"/>
    </location>
</feature>
<feature type="transmembrane region" description="Helical" evidence="2">
    <location>
        <begin position="98"/>
        <end position="122"/>
    </location>
</feature>
<evidence type="ECO:0000313" key="5">
    <source>
        <dbReference type="Proteomes" id="UP001601948"/>
    </source>
</evidence>
<proteinExistence type="predicted"/>
<feature type="transmembrane region" description="Helical" evidence="2">
    <location>
        <begin position="58"/>
        <end position="78"/>
    </location>
</feature>
<gene>
    <name evidence="4" type="ORF">ACFYV7_23560</name>
</gene>
<dbReference type="Proteomes" id="UP001601948">
    <property type="component" value="Unassembled WGS sequence"/>
</dbReference>
<organism evidence="4 5">
    <name type="scientific">Nocardia suismassiliense</name>
    <dbReference type="NCBI Taxonomy" id="2077092"/>
    <lineage>
        <taxon>Bacteria</taxon>
        <taxon>Bacillati</taxon>
        <taxon>Actinomycetota</taxon>
        <taxon>Actinomycetes</taxon>
        <taxon>Mycobacteriales</taxon>
        <taxon>Nocardiaceae</taxon>
        <taxon>Nocardia</taxon>
    </lineage>
</organism>
<accession>A0ABW6QX01</accession>
<feature type="transmembrane region" description="Helical" evidence="2">
    <location>
        <begin position="232"/>
        <end position="253"/>
    </location>
</feature>
<dbReference type="RefSeq" id="WP_387720539.1">
    <property type="nucleotide sequence ID" value="NZ_JBIAPI010000006.1"/>
</dbReference>
<keyword evidence="2" id="KW-0472">Membrane</keyword>
<dbReference type="InterPro" id="IPR009597">
    <property type="entry name" value="DUF1206"/>
</dbReference>
<evidence type="ECO:0000256" key="2">
    <source>
        <dbReference type="SAM" id="Phobius"/>
    </source>
</evidence>
<dbReference type="Pfam" id="PF06724">
    <property type="entry name" value="DUF1206"/>
    <property type="match status" value="3"/>
</dbReference>
<evidence type="ECO:0000313" key="4">
    <source>
        <dbReference type="EMBL" id="MFF3225794.1"/>
    </source>
</evidence>
<feature type="transmembrane region" description="Helical" evidence="2">
    <location>
        <begin position="174"/>
        <end position="197"/>
    </location>
</feature>
<feature type="domain" description="DUF1206" evidence="3">
    <location>
        <begin position="137"/>
        <end position="204"/>
    </location>
</feature>
<evidence type="ECO:0000256" key="1">
    <source>
        <dbReference type="SAM" id="MobiDB-lite"/>
    </source>
</evidence>
<feature type="transmembrane region" description="Helical" evidence="2">
    <location>
        <begin position="273"/>
        <end position="294"/>
    </location>
</feature>
<keyword evidence="5" id="KW-1185">Reference proteome</keyword>
<name>A0ABW6QX01_9NOCA</name>
<evidence type="ECO:0000259" key="3">
    <source>
        <dbReference type="Pfam" id="PF06724"/>
    </source>
</evidence>
<keyword evidence="2" id="KW-1133">Transmembrane helix</keyword>
<dbReference type="EMBL" id="JBIAPI010000006">
    <property type="protein sequence ID" value="MFF3225794.1"/>
    <property type="molecule type" value="Genomic_DNA"/>
</dbReference>
<sequence length="307" mass="33411">MSFFRSANRYRRRDRVGTVRSGRRSRWGRSSWNRRSGNGRRSRSTSSGGLETAARFGFIARGIAYITIGLIGFMLAIGTAEHEPDGGGALAAIATKPFGYLLLWVLVFGFAALVIWRIIQVAGARRTYSGGHRFYAVVSGIVYALAFLGTFRYVVHGRTPKPSDAIARDLTARILSWDGGTVVVLLIGLAIIAFGIWQTARGLTLEFVDDLRMGWMTRGSREAAVWLGRIGYLARGAIVVSIGLAAVVAALNYDSAEAKGIDAVLRDFVGKPFGPWLLILISLGLIAFGVLSFLEAKYRRTYGGVPV</sequence>
<reference evidence="4 5" key="1">
    <citation type="submission" date="2024-10" db="EMBL/GenBank/DDBJ databases">
        <title>The Natural Products Discovery Center: Release of the First 8490 Sequenced Strains for Exploring Actinobacteria Biosynthetic Diversity.</title>
        <authorList>
            <person name="Kalkreuter E."/>
            <person name="Kautsar S.A."/>
            <person name="Yang D."/>
            <person name="Bader C.D."/>
            <person name="Teijaro C.N."/>
            <person name="Fluegel L."/>
            <person name="Davis C.M."/>
            <person name="Simpson J.R."/>
            <person name="Lauterbach L."/>
            <person name="Steele A.D."/>
            <person name="Gui C."/>
            <person name="Meng S."/>
            <person name="Li G."/>
            <person name="Viehrig K."/>
            <person name="Ye F."/>
            <person name="Su P."/>
            <person name="Kiefer A.F."/>
            <person name="Nichols A."/>
            <person name="Cepeda A.J."/>
            <person name="Yan W."/>
            <person name="Fan B."/>
            <person name="Jiang Y."/>
            <person name="Adhikari A."/>
            <person name="Zheng C.-J."/>
            <person name="Schuster L."/>
            <person name="Cowan T.M."/>
            <person name="Smanski M.J."/>
            <person name="Chevrette M.G."/>
            <person name="De Carvalho L.P.S."/>
            <person name="Shen B."/>
        </authorList>
    </citation>
    <scope>NUCLEOTIDE SEQUENCE [LARGE SCALE GENOMIC DNA]</scope>
    <source>
        <strain evidence="4 5">NPDC003040</strain>
    </source>
</reference>
<comment type="caution">
    <text evidence="4">The sequence shown here is derived from an EMBL/GenBank/DDBJ whole genome shotgun (WGS) entry which is preliminary data.</text>
</comment>
<protein>
    <submittedName>
        <fullName evidence="4">DUF1206 domain-containing protein</fullName>
    </submittedName>
</protein>
<feature type="domain" description="DUF1206" evidence="3">
    <location>
        <begin position="230"/>
        <end position="299"/>
    </location>
</feature>